<proteinExistence type="predicted"/>
<protein>
    <submittedName>
        <fullName evidence="1">Uncharacterized protein</fullName>
    </submittedName>
</protein>
<sequence>MSELIEKMALQLILSIPSKKQRIVNKKFKLLRQQKWFQDKYGAIVMFQPEVRECIRNHDIEKMLKSDLEIMIFQKELNGILIK</sequence>
<reference evidence="1 2" key="1">
    <citation type="submission" date="2017-09" db="EMBL/GenBank/DDBJ databases">
        <title>Large-scale bioinformatics analysis of Bacillus genomes uncovers conserved roles of natural products in bacterial physiology.</title>
        <authorList>
            <consortium name="Agbiome Team Llc"/>
            <person name="Bleich R.M."/>
            <person name="Grubbs K.J."/>
            <person name="Santa Maria K.C."/>
            <person name="Allen S.E."/>
            <person name="Farag S."/>
            <person name="Shank E.A."/>
            <person name="Bowers A."/>
        </authorList>
    </citation>
    <scope>NUCLEOTIDE SEQUENCE [LARGE SCALE GENOMIC DNA]</scope>
    <source>
        <strain evidence="1 2">AFS083043</strain>
    </source>
</reference>
<dbReference type="Proteomes" id="UP000242656">
    <property type="component" value="Unassembled WGS sequence"/>
</dbReference>
<evidence type="ECO:0000313" key="1">
    <source>
        <dbReference type="EMBL" id="PFK47356.1"/>
    </source>
</evidence>
<name>A0A2B0N2P7_BACCE</name>
<gene>
    <name evidence="1" type="ORF">COI93_01600</name>
</gene>
<dbReference type="RefSeq" id="WP_098489380.1">
    <property type="nucleotide sequence ID" value="NZ_NUWN01000006.1"/>
</dbReference>
<evidence type="ECO:0000313" key="2">
    <source>
        <dbReference type="Proteomes" id="UP000242656"/>
    </source>
</evidence>
<dbReference type="EMBL" id="NUWN01000006">
    <property type="protein sequence ID" value="PFK47356.1"/>
    <property type="molecule type" value="Genomic_DNA"/>
</dbReference>
<comment type="caution">
    <text evidence="1">The sequence shown here is derived from an EMBL/GenBank/DDBJ whole genome shotgun (WGS) entry which is preliminary data.</text>
</comment>
<organism evidence="1 2">
    <name type="scientific">Bacillus cereus</name>
    <dbReference type="NCBI Taxonomy" id="1396"/>
    <lineage>
        <taxon>Bacteria</taxon>
        <taxon>Bacillati</taxon>
        <taxon>Bacillota</taxon>
        <taxon>Bacilli</taxon>
        <taxon>Bacillales</taxon>
        <taxon>Bacillaceae</taxon>
        <taxon>Bacillus</taxon>
        <taxon>Bacillus cereus group</taxon>
    </lineage>
</organism>
<accession>A0A2B0N2P7</accession>
<dbReference type="AlphaFoldDB" id="A0A2B0N2P7"/>